<dbReference type="SUPFAM" id="SSF55785">
    <property type="entry name" value="PYP-like sensor domain (PAS domain)"/>
    <property type="match status" value="1"/>
</dbReference>
<organism evidence="13 14">
    <name type="scientific">Janthinobacterium psychrotolerans</name>
    <dbReference type="NCBI Taxonomy" id="1747903"/>
    <lineage>
        <taxon>Bacteria</taxon>
        <taxon>Pseudomonadati</taxon>
        <taxon>Pseudomonadota</taxon>
        <taxon>Betaproteobacteria</taxon>
        <taxon>Burkholderiales</taxon>
        <taxon>Oxalobacteraceae</taxon>
        <taxon>Janthinobacterium</taxon>
    </lineage>
</organism>
<keyword evidence="5" id="KW-0547">Nucleotide-binding</keyword>
<accession>A0A1A7C0Z1</accession>
<dbReference type="GO" id="GO:0005524">
    <property type="term" value="F:ATP binding"/>
    <property type="evidence" value="ECO:0007669"/>
    <property type="project" value="UniProtKB-KW"/>
</dbReference>
<dbReference type="AlphaFoldDB" id="A0A1A7C0Z1"/>
<dbReference type="Pfam" id="PF08447">
    <property type="entry name" value="PAS_3"/>
    <property type="match status" value="1"/>
</dbReference>
<feature type="transmembrane region" description="Helical" evidence="9">
    <location>
        <begin position="33"/>
        <end position="49"/>
    </location>
</feature>
<evidence type="ECO:0000256" key="6">
    <source>
        <dbReference type="ARBA" id="ARBA00022777"/>
    </source>
</evidence>
<dbReference type="PANTHER" id="PTHR43065">
    <property type="entry name" value="SENSOR HISTIDINE KINASE"/>
    <property type="match status" value="1"/>
</dbReference>
<evidence type="ECO:0000259" key="11">
    <source>
        <dbReference type="PROSITE" id="PS50112"/>
    </source>
</evidence>
<dbReference type="InterPro" id="IPR003661">
    <property type="entry name" value="HisK_dim/P_dom"/>
</dbReference>
<evidence type="ECO:0000256" key="5">
    <source>
        <dbReference type="ARBA" id="ARBA00022741"/>
    </source>
</evidence>
<keyword evidence="3" id="KW-0597">Phosphoprotein</keyword>
<feature type="transmembrane region" description="Helical" evidence="9">
    <location>
        <begin position="54"/>
        <end position="77"/>
    </location>
</feature>
<evidence type="ECO:0000256" key="7">
    <source>
        <dbReference type="ARBA" id="ARBA00022840"/>
    </source>
</evidence>
<gene>
    <name evidence="13" type="ORF">ASR47_1004248</name>
</gene>
<dbReference type="InterPro" id="IPR013655">
    <property type="entry name" value="PAS_fold_3"/>
</dbReference>
<dbReference type="InterPro" id="IPR005467">
    <property type="entry name" value="His_kinase_dom"/>
</dbReference>
<dbReference type="InterPro" id="IPR035965">
    <property type="entry name" value="PAS-like_dom_sf"/>
</dbReference>
<dbReference type="Gene3D" id="3.30.565.10">
    <property type="entry name" value="Histidine kinase-like ATPase, C-terminal domain"/>
    <property type="match status" value="1"/>
</dbReference>
<dbReference type="PROSITE" id="PS50113">
    <property type="entry name" value="PAC"/>
    <property type="match status" value="1"/>
</dbReference>
<keyword evidence="9" id="KW-0812">Transmembrane</keyword>
<keyword evidence="9" id="KW-0472">Membrane</keyword>
<dbReference type="InterPro" id="IPR000014">
    <property type="entry name" value="PAS"/>
</dbReference>
<evidence type="ECO:0000259" key="10">
    <source>
        <dbReference type="PROSITE" id="PS50109"/>
    </source>
</evidence>
<evidence type="ECO:0000256" key="1">
    <source>
        <dbReference type="ARBA" id="ARBA00000085"/>
    </source>
</evidence>
<feature type="domain" description="Histidine kinase" evidence="10">
    <location>
        <begin position="264"/>
        <end position="480"/>
    </location>
</feature>
<dbReference type="GO" id="GO:0000155">
    <property type="term" value="F:phosphorelay sensor kinase activity"/>
    <property type="evidence" value="ECO:0007669"/>
    <property type="project" value="InterPro"/>
</dbReference>
<keyword evidence="6 13" id="KW-0418">Kinase</keyword>
<dbReference type="CDD" id="cd00082">
    <property type="entry name" value="HisKA"/>
    <property type="match status" value="1"/>
</dbReference>
<dbReference type="OrthoDB" id="8559580at2"/>
<dbReference type="Pfam" id="PF00512">
    <property type="entry name" value="HisKA"/>
    <property type="match status" value="1"/>
</dbReference>
<dbReference type="PANTHER" id="PTHR43065:SF10">
    <property type="entry name" value="PEROXIDE STRESS-ACTIVATED HISTIDINE KINASE MAK3"/>
    <property type="match status" value="1"/>
</dbReference>
<protein>
    <recommendedName>
        <fullName evidence="2">histidine kinase</fullName>
        <ecNumber evidence="2">2.7.13.3</ecNumber>
    </recommendedName>
</protein>
<dbReference type="InterPro" id="IPR004358">
    <property type="entry name" value="Sig_transdc_His_kin-like_C"/>
</dbReference>
<comment type="caution">
    <text evidence="13">The sequence shown here is derived from an EMBL/GenBank/DDBJ whole genome shotgun (WGS) entry which is preliminary data.</text>
</comment>
<dbReference type="FunFam" id="3.30.565.10:FF:000042">
    <property type="entry name" value="Two-component sensor histidine kinase KdpD"/>
    <property type="match status" value="1"/>
</dbReference>
<keyword evidence="8" id="KW-0902">Two-component regulatory system</keyword>
<dbReference type="SMART" id="SM00388">
    <property type="entry name" value="HisKA"/>
    <property type="match status" value="1"/>
</dbReference>
<reference evidence="13 14" key="1">
    <citation type="submission" date="2016-04" db="EMBL/GenBank/DDBJ databases">
        <title>Draft genome sequence of Janthinobacterium psychrotolerans sp. nov., isolated from freshwater sediments in Denmark.</title>
        <authorList>
            <person name="Gong X."/>
            <person name="Skrivergaard S."/>
            <person name="Korsgaard B.S."/>
            <person name="Schreiber L."/>
            <person name="Marshall I.P."/>
            <person name="Finster K."/>
            <person name="Schramm A."/>
        </authorList>
    </citation>
    <scope>NUCLEOTIDE SEQUENCE [LARGE SCALE GENOMIC DNA]</scope>
    <source>
        <strain evidence="13 14">S3-2</strain>
    </source>
</reference>
<proteinExistence type="predicted"/>
<dbReference type="EC" id="2.7.13.3" evidence="2"/>
<dbReference type="PRINTS" id="PR00344">
    <property type="entry name" value="BCTRLSENSOR"/>
</dbReference>
<dbReference type="STRING" id="1747903.ASR47_1004248"/>
<dbReference type="Gene3D" id="3.30.450.20">
    <property type="entry name" value="PAS domain"/>
    <property type="match status" value="1"/>
</dbReference>
<keyword evidence="4" id="KW-0808">Transferase</keyword>
<evidence type="ECO:0000313" key="14">
    <source>
        <dbReference type="Proteomes" id="UP000092713"/>
    </source>
</evidence>
<dbReference type="Proteomes" id="UP000092713">
    <property type="component" value="Unassembled WGS sequence"/>
</dbReference>
<dbReference type="CDD" id="cd00130">
    <property type="entry name" value="PAS"/>
    <property type="match status" value="1"/>
</dbReference>
<evidence type="ECO:0000256" key="8">
    <source>
        <dbReference type="ARBA" id="ARBA00023012"/>
    </source>
</evidence>
<feature type="domain" description="PAC" evidence="12">
    <location>
        <begin position="193"/>
        <end position="244"/>
    </location>
</feature>
<dbReference type="Pfam" id="PF02518">
    <property type="entry name" value="HATPase_c"/>
    <property type="match status" value="1"/>
</dbReference>
<dbReference type="PROSITE" id="PS50109">
    <property type="entry name" value="HIS_KIN"/>
    <property type="match status" value="1"/>
</dbReference>
<comment type="catalytic activity">
    <reaction evidence="1">
        <text>ATP + protein L-histidine = ADP + protein N-phospho-L-histidine.</text>
        <dbReference type="EC" id="2.7.13.3"/>
    </reaction>
</comment>
<evidence type="ECO:0000256" key="4">
    <source>
        <dbReference type="ARBA" id="ARBA00022679"/>
    </source>
</evidence>
<sequence>MTRVRGSPLLSILLVGVTLLIFAVDAFTDLDVAIAVMYVVVVLLSASVWGRRGVILTTVLCLALTLLAYGMIHVSIFSGPASGRLMVSLAAIGITAFLALTGQAATERLLAREQALRRSEAFLAGTQRISRTGSFSFTAPEARLYWSEEAARIYGYPASQPPTVEMLLERTMPDDRPLVRAAVEQVMRCEGELDVRHRLQLPDGSIKYVHVLAHPTYDQDDHCEYLGALMDVTASVLAEQALHESQVQLAHVTRVTMLGELAASIAHEVNQPLAAIATNGEASLRWLNRPQPNLDEACAAIASLLEASRRATEVIQRIRALARRSDPNHLPLDFNAVAEEASALVRRELSSHAVSLRLELAPGLPPVYGDKVQLQQVLINLMMNAMQAMQDCEAGNGSLLLRTAQDADGAVQCHITDSGPGIATEHLPHLFEAFFSTKADGMGMGLPICRSIVETHGGRIWARSTPGQGATLSLSLPSAASVDTEDA</sequence>
<evidence type="ECO:0000256" key="3">
    <source>
        <dbReference type="ARBA" id="ARBA00022553"/>
    </source>
</evidence>
<keyword evidence="14" id="KW-1185">Reference proteome</keyword>
<dbReference type="EMBL" id="LOCQ01000059">
    <property type="protein sequence ID" value="OBV37973.1"/>
    <property type="molecule type" value="Genomic_DNA"/>
</dbReference>
<feature type="domain" description="PAS" evidence="11">
    <location>
        <begin position="144"/>
        <end position="190"/>
    </location>
</feature>
<dbReference type="RefSeq" id="WP_065309488.1">
    <property type="nucleotide sequence ID" value="NZ_LOCQ01000059.1"/>
</dbReference>
<keyword evidence="7" id="KW-0067">ATP-binding</keyword>
<dbReference type="SMART" id="SM00387">
    <property type="entry name" value="HATPase_c"/>
    <property type="match status" value="1"/>
</dbReference>
<evidence type="ECO:0000259" key="12">
    <source>
        <dbReference type="PROSITE" id="PS50113"/>
    </source>
</evidence>
<dbReference type="Gene3D" id="1.10.287.130">
    <property type="match status" value="1"/>
</dbReference>
<name>A0A1A7C0Z1_9BURK</name>
<dbReference type="InterPro" id="IPR036890">
    <property type="entry name" value="HATPase_C_sf"/>
</dbReference>
<dbReference type="InterPro" id="IPR003594">
    <property type="entry name" value="HATPase_dom"/>
</dbReference>
<dbReference type="SUPFAM" id="SSF47384">
    <property type="entry name" value="Homodimeric domain of signal transducing histidine kinase"/>
    <property type="match status" value="1"/>
</dbReference>
<dbReference type="InterPro" id="IPR000700">
    <property type="entry name" value="PAS-assoc_C"/>
</dbReference>
<evidence type="ECO:0000313" key="13">
    <source>
        <dbReference type="EMBL" id="OBV37973.1"/>
    </source>
</evidence>
<evidence type="ECO:0000256" key="9">
    <source>
        <dbReference type="SAM" id="Phobius"/>
    </source>
</evidence>
<dbReference type="GO" id="GO:0042802">
    <property type="term" value="F:identical protein binding"/>
    <property type="evidence" value="ECO:0007669"/>
    <property type="project" value="UniProtKB-ARBA"/>
</dbReference>
<keyword evidence="9" id="KW-1133">Transmembrane helix</keyword>
<evidence type="ECO:0000256" key="2">
    <source>
        <dbReference type="ARBA" id="ARBA00012438"/>
    </source>
</evidence>
<dbReference type="InterPro" id="IPR036097">
    <property type="entry name" value="HisK_dim/P_sf"/>
</dbReference>
<dbReference type="SUPFAM" id="SSF55874">
    <property type="entry name" value="ATPase domain of HSP90 chaperone/DNA topoisomerase II/histidine kinase"/>
    <property type="match status" value="1"/>
</dbReference>
<dbReference type="PROSITE" id="PS50112">
    <property type="entry name" value="PAS"/>
    <property type="match status" value="1"/>
</dbReference>